<comment type="caution">
    <text evidence="1">The sequence shown here is derived from an EMBL/GenBank/DDBJ whole genome shotgun (WGS) entry which is preliminary data.</text>
</comment>
<dbReference type="RefSeq" id="WP_186913224.1">
    <property type="nucleotide sequence ID" value="NZ_JACOFV010000013.1"/>
</dbReference>
<accession>A0A923HPF2</accession>
<name>A0A923HPF2_9BURK</name>
<evidence type="ECO:0000313" key="1">
    <source>
        <dbReference type="EMBL" id="MBC3863286.1"/>
    </source>
</evidence>
<keyword evidence="2" id="KW-1185">Reference proteome</keyword>
<organism evidence="1 2">
    <name type="scientific">Undibacterium jejuense</name>
    <dbReference type="NCBI Taxonomy" id="1344949"/>
    <lineage>
        <taxon>Bacteria</taxon>
        <taxon>Pseudomonadati</taxon>
        <taxon>Pseudomonadota</taxon>
        <taxon>Betaproteobacteria</taxon>
        <taxon>Burkholderiales</taxon>
        <taxon>Oxalobacteraceae</taxon>
        <taxon>Undibacterium</taxon>
    </lineage>
</organism>
<gene>
    <name evidence="1" type="ORF">H8K32_14355</name>
</gene>
<dbReference type="AlphaFoldDB" id="A0A923HPF2"/>
<dbReference type="Proteomes" id="UP000634011">
    <property type="component" value="Unassembled WGS sequence"/>
</dbReference>
<dbReference type="EMBL" id="JACOFV010000013">
    <property type="protein sequence ID" value="MBC3863286.1"/>
    <property type="molecule type" value="Genomic_DNA"/>
</dbReference>
<dbReference type="NCBIfam" id="NF040718">
    <property type="entry name" value="BcsP_of_Ic"/>
    <property type="match status" value="1"/>
</dbReference>
<protein>
    <submittedName>
        <fullName evidence="1">Uncharacterized protein</fullName>
    </submittedName>
</protein>
<proteinExistence type="predicted"/>
<evidence type="ECO:0000313" key="2">
    <source>
        <dbReference type="Proteomes" id="UP000634011"/>
    </source>
</evidence>
<dbReference type="InterPro" id="IPR024487">
    <property type="entry name" value="CBP_BcsR"/>
</dbReference>
<reference evidence="1" key="1">
    <citation type="submission" date="2020-08" db="EMBL/GenBank/DDBJ databases">
        <title>Novel species isolated from subtropical streams in China.</title>
        <authorList>
            <person name="Lu H."/>
        </authorList>
    </citation>
    <scope>NUCLEOTIDE SEQUENCE</scope>
    <source>
        <strain evidence="1">KACC 12607</strain>
    </source>
</reference>
<sequence>MNDDVKNLFQKFGQTTNSYQEINRDIDSEQAKQRWPLLRDVRVNEAPQDLSHEFEEAGVAIMAPPDATAESLLSQVATPKVNGAALNSTPPVAPAANDFFEIKQSLFATKVVTPPVENKVNSLFSSRPVGSASTTASTTASISASVSAIPLSSKSHSVSEVFKRLLNQDQQPQKVEAPVNSFFKKIFRP</sequence>
<dbReference type="Pfam" id="PF10945">
    <property type="entry name" value="CBP_BcsR"/>
    <property type="match status" value="1"/>
</dbReference>